<organism evidence="2 3">
    <name type="scientific">Elysia marginata</name>
    <dbReference type="NCBI Taxonomy" id="1093978"/>
    <lineage>
        <taxon>Eukaryota</taxon>
        <taxon>Metazoa</taxon>
        <taxon>Spiralia</taxon>
        <taxon>Lophotrochozoa</taxon>
        <taxon>Mollusca</taxon>
        <taxon>Gastropoda</taxon>
        <taxon>Heterobranchia</taxon>
        <taxon>Euthyneura</taxon>
        <taxon>Panpulmonata</taxon>
        <taxon>Sacoglossa</taxon>
        <taxon>Placobranchoidea</taxon>
        <taxon>Plakobranchidae</taxon>
        <taxon>Elysia</taxon>
    </lineage>
</organism>
<feature type="transmembrane region" description="Helical" evidence="1">
    <location>
        <begin position="12"/>
        <end position="28"/>
    </location>
</feature>
<keyword evidence="1" id="KW-0812">Transmembrane</keyword>
<sequence length="147" mass="16176">MVSCLSFWHPDAIWLLGVCAVPASWRYLSEGTYAAYIYIGLMWSQVVTPAVTLTALTVLGSLAGLLLVLVRMYVLGLHSTSALLVKDALLPNVLHVCLTRQALGAYSFPPLDTCITIVRLFVFAGYMYMYSPSYRTAEPSPLDLKPI</sequence>
<reference evidence="2 3" key="1">
    <citation type="journal article" date="2021" name="Elife">
        <title>Chloroplast acquisition without the gene transfer in kleptoplastic sea slugs, Plakobranchus ocellatus.</title>
        <authorList>
            <person name="Maeda T."/>
            <person name="Takahashi S."/>
            <person name="Yoshida T."/>
            <person name="Shimamura S."/>
            <person name="Takaki Y."/>
            <person name="Nagai Y."/>
            <person name="Toyoda A."/>
            <person name="Suzuki Y."/>
            <person name="Arimoto A."/>
            <person name="Ishii H."/>
            <person name="Satoh N."/>
            <person name="Nishiyama T."/>
            <person name="Hasebe M."/>
            <person name="Maruyama T."/>
            <person name="Minagawa J."/>
            <person name="Obokata J."/>
            <person name="Shigenobu S."/>
        </authorList>
    </citation>
    <scope>NUCLEOTIDE SEQUENCE [LARGE SCALE GENOMIC DNA]</scope>
</reference>
<evidence type="ECO:0000313" key="3">
    <source>
        <dbReference type="Proteomes" id="UP000762676"/>
    </source>
</evidence>
<dbReference type="EMBL" id="BMAT01009152">
    <property type="protein sequence ID" value="GFR99632.1"/>
    <property type="molecule type" value="Genomic_DNA"/>
</dbReference>
<evidence type="ECO:0000313" key="2">
    <source>
        <dbReference type="EMBL" id="GFR99632.1"/>
    </source>
</evidence>
<gene>
    <name evidence="2" type="ORF">ElyMa_004533400</name>
</gene>
<proteinExistence type="predicted"/>
<dbReference type="Proteomes" id="UP000762676">
    <property type="component" value="Unassembled WGS sequence"/>
</dbReference>
<name>A0AAV4HQJ3_9GAST</name>
<dbReference type="AlphaFoldDB" id="A0AAV4HQJ3"/>
<keyword evidence="3" id="KW-1185">Reference proteome</keyword>
<keyword evidence="1" id="KW-0472">Membrane</keyword>
<keyword evidence="1" id="KW-1133">Transmembrane helix</keyword>
<protein>
    <submittedName>
        <fullName evidence="2">Uncharacterized protein</fullName>
    </submittedName>
</protein>
<comment type="caution">
    <text evidence="2">The sequence shown here is derived from an EMBL/GenBank/DDBJ whole genome shotgun (WGS) entry which is preliminary data.</text>
</comment>
<evidence type="ECO:0000256" key="1">
    <source>
        <dbReference type="SAM" id="Phobius"/>
    </source>
</evidence>
<accession>A0AAV4HQJ3</accession>